<dbReference type="AlphaFoldDB" id="A0A3N1P4G6"/>
<dbReference type="OrthoDB" id="5294637at2"/>
<keyword evidence="4 7" id="KW-0812">Transmembrane</keyword>
<dbReference type="GO" id="GO:0005886">
    <property type="term" value="C:plasma membrane"/>
    <property type="evidence" value="ECO:0007669"/>
    <property type="project" value="UniProtKB-SubCell"/>
</dbReference>
<dbReference type="Proteomes" id="UP000273643">
    <property type="component" value="Unassembled WGS sequence"/>
</dbReference>
<dbReference type="EMBL" id="RJUK01000001">
    <property type="protein sequence ID" value="ROQ21600.1"/>
    <property type="molecule type" value="Genomic_DNA"/>
</dbReference>
<sequence length="169" mass="18645">MKQSMRARRMARHHRRLSQLPKLNLVSLMDIFTILVFFLLVNSSEVEVLSRDKNIELPASVADQQPDESLLLVVGDEQILVNGRPVASVADVLAQLDEEIPGLSEELALRAERARPLTEAEAQIGRPITIMGDKGIPYKLLKKVMATCAASDYRDIALAVDQIASEAEG</sequence>
<proteinExistence type="inferred from homology"/>
<keyword evidence="6" id="KW-0472">Membrane</keyword>
<comment type="similarity">
    <text evidence="2 7">Belongs to the ExbD/TolR family.</text>
</comment>
<evidence type="ECO:0000256" key="7">
    <source>
        <dbReference type="RuleBase" id="RU003879"/>
    </source>
</evidence>
<dbReference type="InterPro" id="IPR003400">
    <property type="entry name" value="ExbD"/>
</dbReference>
<keyword evidence="7" id="KW-0653">Protein transport</keyword>
<keyword evidence="7" id="KW-0813">Transport</keyword>
<evidence type="ECO:0000256" key="6">
    <source>
        <dbReference type="ARBA" id="ARBA00023136"/>
    </source>
</evidence>
<organism evidence="8 9">
    <name type="scientific">Marinimicrobium koreense</name>
    <dbReference type="NCBI Taxonomy" id="306545"/>
    <lineage>
        <taxon>Bacteria</taxon>
        <taxon>Pseudomonadati</taxon>
        <taxon>Pseudomonadota</taxon>
        <taxon>Gammaproteobacteria</taxon>
        <taxon>Cellvibrionales</taxon>
        <taxon>Cellvibrionaceae</taxon>
        <taxon>Marinimicrobium</taxon>
    </lineage>
</organism>
<evidence type="ECO:0000256" key="2">
    <source>
        <dbReference type="ARBA" id="ARBA00005811"/>
    </source>
</evidence>
<accession>A0A3N1P4G6</accession>
<reference evidence="8 9" key="1">
    <citation type="submission" date="2018-11" db="EMBL/GenBank/DDBJ databases">
        <title>Genomic Encyclopedia of Type Strains, Phase IV (KMG-IV): sequencing the most valuable type-strain genomes for metagenomic binning, comparative biology and taxonomic classification.</title>
        <authorList>
            <person name="Goeker M."/>
        </authorList>
    </citation>
    <scope>NUCLEOTIDE SEQUENCE [LARGE SCALE GENOMIC DNA]</scope>
    <source>
        <strain evidence="8 9">DSM 16974</strain>
    </source>
</reference>
<evidence type="ECO:0000313" key="9">
    <source>
        <dbReference type="Proteomes" id="UP000273643"/>
    </source>
</evidence>
<keyword evidence="3" id="KW-1003">Cell membrane</keyword>
<dbReference type="GO" id="GO:0022857">
    <property type="term" value="F:transmembrane transporter activity"/>
    <property type="evidence" value="ECO:0007669"/>
    <property type="project" value="InterPro"/>
</dbReference>
<comment type="subcellular location">
    <subcellularLocation>
        <location evidence="1">Cell membrane</location>
        <topology evidence="1">Single-pass membrane protein</topology>
    </subcellularLocation>
    <subcellularLocation>
        <location evidence="7">Cell membrane</location>
        <topology evidence="7">Single-pass type II membrane protein</topology>
    </subcellularLocation>
</comment>
<keyword evidence="9" id="KW-1185">Reference proteome</keyword>
<name>A0A3N1P4G6_9GAMM</name>
<evidence type="ECO:0000313" key="8">
    <source>
        <dbReference type="EMBL" id="ROQ21600.1"/>
    </source>
</evidence>
<evidence type="ECO:0000256" key="1">
    <source>
        <dbReference type="ARBA" id="ARBA00004162"/>
    </source>
</evidence>
<keyword evidence="5" id="KW-1133">Transmembrane helix</keyword>
<dbReference type="RefSeq" id="WP_123638565.1">
    <property type="nucleotide sequence ID" value="NZ_RJUK01000001.1"/>
</dbReference>
<comment type="caution">
    <text evidence="8">The sequence shown here is derived from an EMBL/GenBank/DDBJ whole genome shotgun (WGS) entry which is preliminary data.</text>
</comment>
<gene>
    <name evidence="8" type="ORF">EDC38_2226</name>
</gene>
<protein>
    <submittedName>
        <fullName evidence="8">Biopolymer transport protein ExbD</fullName>
    </submittedName>
</protein>
<evidence type="ECO:0000256" key="4">
    <source>
        <dbReference type="ARBA" id="ARBA00022692"/>
    </source>
</evidence>
<evidence type="ECO:0000256" key="5">
    <source>
        <dbReference type="ARBA" id="ARBA00022989"/>
    </source>
</evidence>
<dbReference type="Pfam" id="PF02472">
    <property type="entry name" value="ExbD"/>
    <property type="match status" value="1"/>
</dbReference>
<dbReference type="GO" id="GO:0015031">
    <property type="term" value="P:protein transport"/>
    <property type="evidence" value="ECO:0007669"/>
    <property type="project" value="UniProtKB-KW"/>
</dbReference>
<evidence type="ECO:0000256" key="3">
    <source>
        <dbReference type="ARBA" id="ARBA00022475"/>
    </source>
</evidence>